<dbReference type="GO" id="GO:0005886">
    <property type="term" value="C:plasma membrane"/>
    <property type="evidence" value="ECO:0007669"/>
    <property type="project" value="UniProtKB-SubCell"/>
</dbReference>
<reference evidence="7 8" key="1">
    <citation type="submission" date="2007-05" db="EMBL/GenBank/DDBJ databases">
        <title>Complete sequence of chromosome of Acidiphilium cryptum JF-5.</title>
        <authorList>
            <consortium name="US DOE Joint Genome Institute"/>
            <person name="Copeland A."/>
            <person name="Lucas S."/>
            <person name="Lapidus A."/>
            <person name="Barry K."/>
            <person name="Detter J.C."/>
            <person name="Glavina del Rio T."/>
            <person name="Hammon N."/>
            <person name="Israni S."/>
            <person name="Dalin E."/>
            <person name="Tice H."/>
            <person name="Pitluck S."/>
            <person name="Sims D."/>
            <person name="Brettin T."/>
            <person name="Bruce D."/>
            <person name="Han C."/>
            <person name="Schmutz J."/>
            <person name="Larimer F."/>
            <person name="Land M."/>
            <person name="Hauser L."/>
            <person name="Kyrpides N."/>
            <person name="Kim E."/>
            <person name="Magnuson T."/>
            <person name="Richardson P."/>
        </authorList>
    </citation>
    <scope>NUCLEOTIDE SEQUENCE [LARGE SCALE GENOMIC DNA]</scope>
    <source>
        <strain evidence="7 8">JF-5</strain>
    </source>
</reference>
<dbReference type="Pfam" id="PF02653">
    <property type="entry name" value="BPD_transp_2"/>
    <property type="match status" value="1"/>
</dbReference>
<feature type="transmembrane region" description="Helical" evidence="6">
    <location>
        <begin position="307"/>
        <end position="328"/>
    </location>
</feature>
<accession>A5FVB3</accession>
<dbReference type="AlphaFoldDB" id="A5FVB3"/>
<feature type="transmembrane region" description="Helical" evidence="6">
    <location>
        <begin position="264"/>
        <end position="295"/>
    </location>
</feature>
<gene>
    <name evidence="7" type="ordered locus">Acry_0318</name>
</gene>
<evidence type="ECO:0000256" key="5">
    <source>
        <dbReference type="ARBA" id="ARBA00023136"/>
    </source>
</evidence>
<feature type="transmembrane region" description="Helical" evidence="6">
    <location>
        <begin position="230"/>
        <end position="252"/>
    </location>
</feature>
<dbReference type="GO" id="GO:0022857">
    <property type="term" value="F:transmembrane transporter activity"/>
    <property type="evidence" value="ECO:0007669"/>
    <property type="project" value="InterPro"/>
</dbReference>
<dbReference type="KEGG" id="acr:Acry_0318"/>
<protein>
    <submittedName>
        <fullName evidence="7">Monosaccharide ABC transporter membrane protein, CUT2 family</fullName>
    </submittedName>
</protein>
<dbReference type="HOGENOM" id="CLU_028880_0_0_5"/>
<feature type="transmembrane region" description="Helical" evidence="6">
    <location>
        <begin position="171"/>
        <end position="197"/>
    </location>
</feature>
<feature type="transmembrane region" description="Helical" evidence="6">
    <location>
        <begin position="53"/>
        <end position="76"/>
    </location>
</feature>
<evidence type="ECO:0000256" key="4">
    <source>
        <dbReference type="ARBA" id="ARBA00022989"/>
    </source>
</evidence>
<keyword evidence="2" id="KW-1003">Cell membrane</keyword>
<feature type="transmembrane region" description="Helical" evidence="6">
    <location>
        <begin position="106"/>
        <end position="128"/>
    </location>
</feature>
<feature type="transmembrane region" description="Helical" evidence="6">
    <location>
        <begin position="20"/>
        <end position="41"/>
    </location>
</feature>
<sequence>MSGSDVSTGRPAAPKSSPRWHAHLGAVPIIVVFFALIGIYIGFAPEVFLRWPIYNSFLVTIPPMLVLSLGLTLVIAAGEIDLSFPAVIALSGFLFAFCADKLHMPWLGLVAAIGGGALVGVINGWLVAALGIPSIIITIGTSFFWSGVATVLSGGLSYALNDLTGTVIARVFSGTLLGVPVEALWAVAVAALIWAILNRHRFGEHLLFIGDSREVARVVGINTVRERIKLFTLMGALAGFASFLMTVANLSYFSTQGQGLLLSALAAVFIGGSSVFGGSATVVGSFFGAMIIGMLDAGIVATGVSGFWVEVIVGLVFVAAVVLHTGLGDPARVKALQRRLMQRE</sequence>
<keyword evidence="5 6" id="KW-0472">Membrane</keyword>
<dbReference type="Proteomes" id="UP000000245">
    <property type="component" value="Chromosome"/>
</dbReference>
<evidence type="ECO:0000256" key="3">
    <source>
        <dbReference type="ARBA" id="ARBA00022692"/>
    </source>
</evidence>
<comment type="subcellular location">
    <subcellularLocation>
        <location evidence="1">Cell membrane</location>
        <topology evidence="1">Multi-pass membrane protein</topology>
    </subcellularLocation>
</comment>
<dbReference type="EMBL" id="CP000697">
    <property type="protein sequence ID" value="ABQ29545.1"/>
    <property type="molecule type" value="Genomic_DNA"/>
</dbReference>
<dbReference type="PANTHER" id="PTHR32196">
    <property type="entry name" value="ABC TRANSPORTER PERMEASE PROTEIN YPHD-RELATED-RELATED"/>
    <property type="match status" value="1"/>
</dbReference>
<dbReference type="RefSeq" id="WP_007423907.1">
    <property type="nucleotide sequence ID" value="NC_009484.1"/>
</dbReference>
<organism evidence="7 8">
    <name type="scientific">Acidiphilium cryptum (strain JF-5)</name>
    <dbReference type="NCBI Taxonomy" id="349163"/>
    <lineage>
        <taxon>Bacteria</taxon>
        <taxon>Pseudomonadati</taxon>
        <taxon>Pseudomonadota</taxon>
        <taxon>Alphaproteobacteria</taxon>
        <taxon>Acetobacterales</taxon>
        <taxon>Acidocellaceae</taxon>
        <taxon>Acidiphilium</taxon>
    </lineage>
</organism>
<evidence type="ECO:0000256" key="1">
    <source>
        <dbReference type="ARBA" id="ARBA00004651"/>
    </source>
</evidence>
<feature type="transmembrane region" description="Helical" evidence="6">
    <location>
        <begin position="134"/>
        <end position="159"/>
    </location>
</feature>
<dbReference type="STRING" id="349163.Acry_0318"/>
<evidence type="ECO:0000256" key="6">
    <source>
        <dbReference type="SAM" id="Phobius"/>
    </source>
</evidence>
<dbReference type="PANTHER" id="PTHR32196:SF72">
    <property type="entry name" value="RIBOSE IMPORT PERMEASE PROTEIN RBSC"/>
    <property type="match status" value="1"/>
</dbReference>
<keyword evidence="3 6" id="KW-0812">Transmembrane</keyword>
<name>A5FVB3_ACICJ</name>
<evidence type="ECO:0000313" key="7">
    <source>
        <dbReference type="EMBL" id="ABQ29545.1"/>
    </source>
</evidence>
<evidence type="ECO:0000256" key="2">
    <source>
        <dbReference type="ARBA" id="ARBA00022475"/>
    </source>
</evidence>
<keyword evidence="8" id="KW-1185">Reference proteome</keyword>
<proteinExistence type="predicted"/>
<keyword evidence="4 6" id="KW-1133">Transmembrane helix</keyword>
<dbReference type="InterPro" id="IPR001851">
    <property type="entry name" value="ABC_transp_permease"/>
</dbReference>
<dbReference type="CDD" id="cd06579">
    <property type="entry name" value="TM_PBP1_transp_AraH_like"/>
    <property type="match status" value="1"/>
</dbReference>
<evidence type="ECO:0000313" key="8">
    <source>
        <dbReference type="Proteomes" id="UP000000245"/>
    </source>
</evidence>
<dbReference type="eggNOG" id="COG1172">
    <property type="taxonomic scope" value="Bacteria"/>
</dbReference>
<feature type="transmembrane region" description="Helical" evidence="6">
    <location>
        <begin position="82"/>
        <end position="99"/>
    </location>
</feature>